<sequence length="313" mass="35394">MNRNNTNYPGFIKLYKTGKLARRVKDIYQLMKNCQLCPRRCGVNRLKGELGYCRAGIEPEVSSFHSHFGEEPPISGWSGSGTVFFTHCNLRCVFCQNYPISQLGYGNKISIEQLASIMLNLQKRGCHNINLVTPTHFTPQIVAALNIAAGKGLTIPLVYNCGGYESIQTLKLLEGIVDIYMPDIKYGGKKEAEKYSNAPDYFEVAKMAVKEMHRQVGDLQISPDGIAKRGLLIRHLILPNNLARSERILKFIKDEVSPNSYISIMSQYFPAYKAVQIPELNRKITKKEYQKVIGLAQKLSLEKGWRQELTEEA</sequence>
<dbReference type="SUPFAM" id="SSF102114">
    <property type="entry name" value="Radical SAM enzymes"/>
    <property type="match status" value="1"/>
</dbReference>
<dbReference type="PANTHER" id="PTHR43075">
    <property type="entry name" value="FORMATE LYASE ACTIVATING ENZYME, PUTATIVE (AFU_ORTHOLOGUE AFUA_2G15630)-RELATED"/>
    <property type="match status" value="1"/>
</dbReference>
<feature type="binding site" evidence="5">
    <location>
        <position position="88"/>
    </location>
    <ligand>
        <name>[4Fe-4S] cluster</name>
        <dbReference type="ChEBI" id="CHEBI:49883"/>
        <note>4Fe-4S-S-AdoMet</note>
    </ligand>
</feature>
<keyword evidence="1 5" id="KW-0949">S-adenosyl-L-methionine</keyword>
<comment type="caution">
    <text evidence="7">The sequence shown here is derived from an EMBL/GenBank/DDBJ whole genome shotgun (WGS) entry which is preliminary data.</text>
</comment>
<proteinExistence type="predicted"/>
<feature type="binding site" evidence="5">
    <location>
        <position position="92"/>
    </location>
    <ligand>
        <name>[4Fe-4S] cluster</name>
        <dbReference type="ChEBI" id="CHEBI:49883"/>
        <note>4Fe-4S-S-AdoMet</note>
    </ligand>
</feature>
<dbReference type="GO" id="GO:0003824">
    <property type="term" value="F:catalytic activity"/>
    <property type="evidence" value="ECO:0007669"/>
    <property type="project" value="InterPro"/>
</dbReference>
<evidence type="ECO:0000256" key="1">
    <source>
        <dbReference type="ARBA" id="ARBA00022691"/>
    </source>
</evidence>
<dbReference type="Gene3D" id="3.20.20.70">
    <property type="entry name" value="Aldolase class I"/>
    <property type="match status" value="1"/>
</dbReference>
<dbReference type="InterPro" id="IPR013785">
    <property type="entry name" value="Aldolase_TIM"/>
</dbReference>
<keyword evidence="4 5" id="KW-0411">Iron-sulfur</keyword>
<comment type="cofactor">
    <cofactor evidence="5">
        <name>[4Fe-4S] cluster</name>
        <dbReference type="ChEBI" id="CHEBI:49883"/>
    </cofactor>
    <text evidence="5">Binds 1 [4Fe-4S] cluster. The cluster is coordinated with 3 cysteines and an exchangeable S-adenosyl-L-methionine.</text>
</comment>
<dbReference type="InterPro" id="IPR040085">
    <property type="entry name" value="MJ0674-like"/>
</dbReference>
<dbReference type="EMBL" id="DRBC01000122">
    <property type="protein sequence ID" value="HDN84544.1"/>
    <property type="molecule type" value="Genomic_DNA"/>
</dbReference>
<dbReference type="CDD" id="cd01335">
    <property type="entry name" value="Radical_SAM"/>
    <property type="match status" value="1"/>
</dbReference>
<dbReference type="AlphaFoldDB" id="A0A7V0MYT7"/>
<dbReference type="SFLD" id="SFLDG01099">
    <property type="entry name" value="Uncharacterised_Radical_SAM_Su"/>
    <property type="match status" value="1"/>
</dbReference>
<dbReference type="Proteomes" id="UP000885660">
    <property type="component" value="Unassembled WGS sequence"/>
</dbReference>
<evidence type="ECO:0000256" key="2">
    <source>
        <dbReference type="ARBA" id="ARBA00022723"/>
    </source>
</evidence>
<reference evidence="7" key="1">
    <citation type="journal article" date="2020" name="mSystems">
        <title>Genome- and Community-Level Interaction Insights into Carbon Utilization and Element Cycling Functions of Hydrothermarchaeota in Hydrothermal Sediment.</title>
        <authorList>
            <person name="Zhou Z."/>
            <person name="Liu Y."/>
            <person name="Xu W."/>
            <person name="Pan J."/>
            <person name="Luo Z.H."/>
            <person name="Li M."/>
        </authorList>
    </citation>
    <scope>NUCLEOTIDE SEQUENCE [LARGE SCALE GENOMIC DNA]</scope>
    <source>
        <strain evidence="7">HyVt-219</strain>
    </source>
</reference>
<dbReference type="InterPro" id="IPR058240">
    <property type="entry name" value="rSAM_sf"/>
</dbReference>
<evidence type="ECO:0000256" key="5">
    <source>
        <dbReference type="PIRSR" id="PIRSR004869-50"/>
    </source>
</evidence>
<dbReference type="Pfam" id="PF04055">
    <property type="entry name" value="Radical_SAM"/>
    <property type="match status" value="1"/>
</dbReference>
<dbReference type="PANTHER" id="PTHR43075:SF1">
    <property type="entry name" value="FORMATE LYASE ACTIVATING ENZYME, PUTATIVE (AFU_ORTHOLOGUE AFUA_2G15630)-RELATED"/>
    <property type="match status" value="1"/>
</dbReference>
<keyword evidence="2 5" id="KW-0479">Metal-binding</keyword>
<accession>A0A7V0MYT7</accession>
<dbReference type="SFLD" id="SFLDS00029">
    <property type="entry name" value="Radical_SAM"/>
    <property type="match status" value="1"/>
</dbReference>
<feature type="binding site" evidence="5">
    <location>
        <position position="95"/>
    </location>
    <ligand>
        <name>[4Fe-4S] cluster</name>
        <dbReference type="ChEBI" id="CHEBI:49883"/>
        <note>4Fe-4S-S-AdoMet</note>
    </ligand>
</feature>
<evidence type="ECO:0000259" key="6">
    <source>
        <dbReference type="Pfam" id="PF04055"/>
    </source>
</evidence>
<evidence type="ECO:0000256" key="3">
    <source>
        <dbReference type="ARBA" id="ARBA00023004"/>
    </source>
</evidence>
<keyword evidence="3 5" id="KW-0408">Iron</keyword>
<dbReference type="PIRSF" id="PIRSF004869">
    <property type="entry name" value="PflX_prd"/>
    <property type="match status" value="1"/>
</dbReference>
<dbReference type="GO" id="GO:0046872">
    <property type="term" value="F:metal ion binding"/>
    <property type="evidence" value="ECO:0007669"/>
    <property type="project" value="UniProtKB-KW"/>
</dbReference>
<dbReference type="InterPro" id="IPR007197">
    <property type="entry name" value="rSAM"/>
</dbReference>
<protein>
    <submittedName>
        <fullName evidence="7">Radical SAM protein</fullName>
    </submittedName>
</protein>
<name>A0A7V0MYT7_UNCAE</name>
<evidence type="ECO:0000256" key="4">
    <source>
        <dbReference type="ARBA" id="ARBA00023014"/>
    </source>
</evidence>
<organism evidence="7">
    <name type="scientific">Aerophobetes bacterium</name>
    <dbReference type="NCBI Taxonomy" id="2030807"/>
    <lineage>
        <taxon>Bacteria</taxon>
        <taxon>Candidatus Aerophobota</taxon>
    </lineage>
</organism>
<gene>
    <name evidence="7" type="ORF">ENG47_02145</name>
</gene>
<evidence type="ECO:0000313" key="7">
    <source>
        <dbReference type="EMBL" id="HDN84544.1"/>
    </source>
</evidence>
<dbReference type="GO" id="GO:0051536">
    <property type="term" value="F:iron-sulfur cluster binding"/>
    <property type="evidence" value="ECO:0007669"/>
    <property type="project" value="UniProtKB-KW"/>
</dbReference>
<dbReference type="InterPro" id="IPR016431">
    <property type="entry name" value="Pyrv-formate_lyase-activ_prd"/>
</dbReference>
<feature type="domain" description="Radical SAM core" evidence="6">
    <location>
        <begin position="83"/>
        <end position="214"/>
    </location>
</feature>